<gene>
    <name evidence="1" type="ORF">PDESU_03205</name>
</gene>
<evidence type="ECO:0000313" key="1">
    <source>
        <dbReference type="EMBL" id="VGO14640.1"/>
    </source>
</evidence>
<protein>
    <submittedName>
        <fullName evidence="1">Uncharacterized protein</fullName>
    </submittedName>
</protein>
<keyword evidence="2" id="KW-1185">Reference proteome</keyword>
<accession>A0A6C2U3P7</accession>
<dbReference type="EMBL" id="CAAHFG010000002">
    <property type="protein sequence ID" value="VGO14640.1"/>
    <property type="molecule type" value="Genomic_DNA"/>
</dbReference>
<proteinExistence type="predicted"/>
<reference evidence="1 2" key="1">
    <citation type="submission" date="2019-04" db="EMBL/GenBank/DDBJ databases">
        <authorList>
            <person name="Van Vliet M D."/>
        </authorList>
    </citation>
    <scope>NUCLEOTIDE SEQUENCE [LARGE SCALE GENOMIC DNA]</scope>
    <source>
        <strain evidence="1 2">F1</strain>
    </source>
</reference>
<name>A0A6C2U3P7_PONDE</name>
<organism evidence="1 2">
    <name type="scientific">Pontiella desulfatans</name>
    <dbReference type="NCBI Taxonomy" id="2750659"/>
    <lineage>
        <taxon>Bacteria</taxon>
        <taxon>Pseudomonadati</taxon>
        <taxon>Kiritimatiellota</taxon>
        <taxon>Kiritimatiellia</taxon>
        <taxon>Kiritimatiellales</taxon>
        <taxon>Pontiellaceae</taxon>
        <taxon>Pontiella</taxon>
    </lineage>
</organism>
<sequence length="89" mass="10272">MKKDETGWFLMASIRSFPRSFQSVFILIDSSYKKRERVNAPLPADYESLYGSCASSSLAESPLLQVWRISRRVWLTWSYMERASSPVTA</sequence>
<evidence type="ECO:0000313" key="2">
    <source>
        <dbReference type="Proteomes" id="UP000366872"/>
    </source>
</evidence>
<dbReference type="Proteomes" id="UP000366872">
    <property type="component" value="Unassembled WGS sequence"/>
</dbReference>
<dbReference type="AlphaFoldDB" id="A0A6C2U3P7"/>